<evidence type="ECO:0000256" key="9">
    <source>
        <dbReference type="ARBA" id="ARBA00023239"/>
    </source>
</evidence>
<comment type="pathway">
    <text evidence="2 11">Carbohydrate biosynthesis; gluconeogenesis.</text>
</comment>
<reference evidence="14 15" key="1">
    <citation type="submission" date="2019-08" db="EMBL/GenBank/DDBJ databases">
        <title>In-depth cultivation of the pig gut microbiome towards novel bacterial diversity and tailored functional studies.</title>
        <authorList>
            <person name="Wylensek D."/>
            <person name="Hitch T.C.A."/>
            <person name="Clavel T."/>
        </authorList>
    </citation>
    <scope>NUCLEOTIDE SEQUENCE [LARGE SCALE GENOMIC DNA]</scope>
    <source>
        <strain evidence="14 15">WCA3-601-WT-6H</strain>
    </source>
</reference>
<proteinExistence type="inferred from homology"/>
<gene>
    <name evidence="14" type="primary">sdaAB</name>
    <name evidence="14" type="ORF">FYJ59_05760</name>
</gene>
<keyword evidence="8 11" id="KW-0411">Iron-sulfur</keyword>
<evidence type="ECO:0000259" key="13">
    <source>
        <dbReference type="PROSITE" id="PS51671"/>
    </source>
</evidence>
<dbReference type="Pfam" id="PF03315">
    <property type="entry name" value="SDH_beta"/>
    <property type="match status" value="1"/>
</dbReference>
<dbReference type="PANTHER" id="PTHR30182">
    <property type="entry name" value="L-SERINE DEHYDRATASE"/>
    <property type="match status" value="1"/>
</dbReference>
<dbReference type="NCBIfam" id="TIGR00719">
    <property type="entry name" value="sda_beta"/>
    <property type="match status" value="1"/>
</dbReference>
<name>A0A6L5YHP1_9FIRM</name>
<keyword evidence="15" id="KW-1185">Reference proteome</keyword>
<dbReference type="Gene3D" id="3.30.70.260">
    <property type="match status" value="1"/>
</dbReference>
<keyword evidence="9 11" id="KW-0456">Lyase</keyword>
<dbReference type="SUPFAM" id="SSF143548">
    <property type="entry name" value="Serine metabolism enzymes domain"/>
    <property type="match status" value="1"/>
</dbReference>
<keyword evidence="4 11" id="KW-0312">Gluconeogenesis</keyword>
<comment type="catalytic activity">
    <reaction evidence="10 11 12">
        <text>L-serine = pyruvate + NH4(+)</text>
        <dbReference type="Rhea" id="RHEA:19169"/>
        <dbReference type="ChEBI" id="CHEBI:15361"/>
        <dbReference type="ChEBI" id="CHEBI:28938"/>
        <dbReference type="ChEBI" id="CHEBI:33384"/>
        <dbReference type="EC" id="4.3.1.17"/>
    </reaction>
</comment>
<comment type="caution">
    <text evidence="14">The sequence shown here is derived from an EMBL/GenBank/DDBJ whole genome shotgun (WGS) entry which is preliminary data.</text>
</comment>
<evidence type="ECO:0000256" key="4">
    <source>
        <dbReference type="ARBA" id="ARBA00022432"/>
    </source>
</evidence>
<protein>
    <recommendedName>
        <fullName evidence="11">L-serine deaminase</fullName>
    </recommendedName>
</protein>
<evidence type="ECO:0000256" key="2">
    <source>
        <dbReference type="ARBA" id="ARBA00004742"/>
    </source>
</evidence>
<dbReference type="InterPro" id="IPR005131">
    <property type="entry name" value="Ser_deHydtase_bsu"/>
</dbReference>
<dbReference type="GO" id="GO:0003941">
    <property type="term" value="F:L-serine ammonia-lyase activity"/>
    <property type="evidence" value="ECO:0007669"/>
    <property type="project" value="UniProtKB-UniRule"/>
</dbReference>
<evidence type="ECO:0000256" key="3">
    <source>
        <dbReference type="ARBA" id="ARBA00008636"/>
    </source>
</evidence>
<evidence type="ECO:0000313" key="14">
    <source>
        <dbReference type="EMBL" id="MST57749.1"/>
    </source>
</evidence>
<evidence type="ECO:0000256" key="11">
    <source>
        <dbReference type="PIRNR" id="PIRNR036692"/>
    </source>
</evidence>
<dbReference type="InterPro" id="IPR004643">
    <property type="entry name" value="Fe-S_L-Ser_bsu"/>
</dbReference>
<sequence length="220" mass="23890">MNLFDILGPVMVGPSSSHTAGAVRIGYISEKLLQDHVRKAEILLHGSFATTGIGHGTDKALIAGLLGMRPDDIRIPTSFELAKKNGMEFSFSTVTLKDAHPNTAVLRLTGEHGRKIEVQAASIGGGRILIAKLDGIDVNFSAEKPTLIVHNVDQPGHVAQVTTMLAERNVNIATLQLYRDKRGGYAVMVIETDQEVPQDSVEWLEQLNGIIKVTYINVED</sequence>
<dbReference type="UniPathway" id="UPA00138"/>
<dbReference type="EMBL" id="VUMU01000005">
    <property type="protein sequence ID" value="MST57749.1"/>
    <property type="molecule type" value="Genomic_DNA"/>
</dbReference>
<evidence type="ECO:0000256" key="8">
    <source>
        <dbReference type="ARBA" id="ARBA00023014"/>
    </source>
</evidence>
<comment type="similarity">
    <text evidence="3 11 12">Belongs to the iron-sulfur dependent L-serine dehydratase family.</text>
</comment>
<dbReference type="InterPro" id="IPR051318">
    <property type="entry name" value="Fe-S_L-Ser"/>
</dbReference>
<dbReference type="GO" id="GO:0006094">
    <property type="term" value="P:gluconeogenesis"/>
    <property type="evidence" value="ECO:0007669"/>
    <property type="project" value="UniProtKB-UniRule"/>
</dbReference>
<organism evidence="14 15">
    <name type="scientific">Waltera intestinalis</name>
    <dbReference type="NCBI Taxonomy" id="2606635"/>
    <lineage>
        <taxon>Bacteria</taxon>
        <taxon>Bacillati</taxon>
        <taxon>Bacillota</taxon>
        <taxon>Clostridia</taxon>
        <taxon>Lachnospirales</taxon>
        <taxon>Lachnospiraceae</taxon>
        <taxon>Waltera</taxon>
    </lineage>
</organism>
<evidence type="ECO:0000256" key="1">
    <source>
        <dbReference type="ARBA" id="ARBA00001966"/>
    </source>
</evidence>
<dbReference type="SUPFAM" id="SSF55021">
    <property type="entry name" value="ACT-like"/>
    <property type="match status" value="1"/>
</dbReference>
<dbReference type="CDD" id="cd04879">
    <property type="entry name" value="ACT_3PGDH-like"/>
    <property type="match status" value="1"/>
</dbReference>
<evidence type="ECO:0000256" key="10">
    <source>
        <dbReference type="ARBA" id="ARBA00049406"/>
    </source>
</evidence>
<dbReference type="GO" id="GO:0051539">
    <property type="term" value="F:4 iron, 4 sulfur cluster binding"/>
    <property type="evidence" value="ECO:0007669"/>
    <property type="project" value="UniProtKB-UniRule"/>
</dbReference>
<evidence type="ECO:0000256" key="7">
    <source>
        <dbReference type="ARBA" id="ARBA00023004"/>
    </source>
</evidence>
<dbReference type="InterPro" id="IPR029009">
    <property type="entry name" value="ASB_dom_sf"/>
</dbReference>
<feature type="domain" description="ACT" evidence="13">
    <location>
        <begin position="146"/>
        <end position="220"/>
    </location>
</feature>
<accession>A0A6L5YHP1</accession>
<keyword evidence="7 11" id="KW-0408">Iron</keyword>
<keyword evidence="5 11" id="KW-0004">4Fe-4S</keyword>
<dbReference type="PANTHER" id="PTHR30182:SF12">
    <property type="entry name" value="L-SERINE DEHYDRATASE, BETA CHAIN-RELATED"/>
    <property type="match status" value="1"/>
</dbReference>
<comment type="cofactor">
    <cofactor evidence="1 12">
        <name>[4Fe-4S] cluster</name>
        <dbReference type="ChEBI" id="CHEBI:49883"/>
    </cofactor>
</comment>
<dbReference type="Pfam" id="PF01842">
    <property type="entry name" value="ACT"/>
    <property type="match status" value="1"/>
</dbReference>
<dbReference type="RefSeq" id="WP_154495884.1">
    <property type="nucleotide sequence ID" value="NZ_VUMU01000005.1"/>
</dbReference>
<dbReference type="PROSITE" id="PS51671">
    <property type="entry name" value="ACT"/>
    <property type="match status" value="1"/>
</dbReference>
<dbReference type="FunFam" id="3.30.70.260:FF:000008">
    <property type="entry name" value="D-3-phosphoglycerate dehydrogenase, chloroplastic"/>
    <property type="match status" value="1"/>
</dbReference>
<dbReference type="PIRSF" id="PIRSF036692">
    <property type="entry name" value="SDH_B"/>
    <property type="match status" value="1"/>
</dbReference>
<evidence type="ECO:0000256" key="12">
    <source>
        <dbReference type="RuleBase" id="RU366059"/>
    </source>
</evidence>
<keyword evidence="6 11" id="KW-0479">Metal-binding</keyword>
<dbReference type="Proteomes" id="UP000476055">
    <property type="component" value="Unassembled WGS sequence"/>
</dbReference>
<evidence type="ECO:0000256" key="5">
    <source>
        <dbReference type="ARBA" id="ARBA00022485"/>
    </source>
</evidence>
<dbReference type="InterPro" id="IPR045865">
    <property type="entry name" value="ACT-like_dom_sf"/>
</dbReference>
<evidence type="ECO:0000313" key="15">
    <source>
        <dbReference type="Proteomes" id="UP000476055"/>
    </source>
</evidence>
<dbReference type="InterPro" id="IPR002912">
    <property type="entry name" value="ACT_dom"/>
</dbReference>
<dbReference type="GO" id="GO:0046872">
    <property type="term" value="F:metal ion binding"/>
    <property type="evidence" value="ECO:0007669"/>
    <property type="project" value="UniProtKB-UniRule"/>
</dbReference>
<dbReference type="AlphaFoldDB" id="A0A6L5YHP1"/>
<evidence type="ECO:0000256" key="6">
    <source>
        <dbReference type="ARBA" id="ARBA00022723"/>
    </source>
</evidence>
<dbReference type="Gene3D" id="3.30.1330.90">
    <property type="entry name" value="D-3-phosphoglycerate dehydrogenase, domain 3"/>
    <property type="match status" value="1"/>
</dbReference>